<accession>A0A830GS75</accession>
<proteinExistence type="predicted"/>
<dbReference type="RefSeq" id="WP_188595740.1">
    <property type="nucleotide sequence ID" value="NZ_BMNL01000001.1"/>
</dbReference>
<keyword evidence="1" id="KW-0472">Membrane</keyword>
<keyword evidence="1" id="KW-1133">Transmembrane helix</keyword>
<protein>
    <submittedName>
        <fullName evidence="2">Uncharacterized protein</fullName>
    </submittedName>
</protein>
<keyword evidence="1" id="KW-0812">Transmembrane</keyword>
<sequence length="197" mass="20236">MNRVVVGSSMFLYAAVEVLQAILPSLVAAMLHSITALLAMTLALASIVLIPIILLMVGSAVGGVEPLLLGASLAMLLGGIINVSAYAVEYSRVALHVGRIPSLPAYFILAPIMFLAGWLLASAFLLTRIRGALATVAAVLLVIGYIIGLASTIALNIMSIVRPGLGLIMIISVISVTGVAFKAAGQLTGGTAVMLRT</sequence>
<dbReference type="AlphaFoldDB" id="A0A830GS75"/>
<keyword evidence="3" id="KW-1185">Reference proteome</keyword>
<reference evidence="2" key="2">
    <citation type="submission" date="2020-09" db="EMBL/GenBank/DDBJ databases">
        <authorList>
            <person name="Sun Q."/>
            <person name="Ohkuma M."/>
        </authorList>
    </citation>
    <scope>NUCLEOTIDE SEQUENCE</scope>
    <source>
        <strain evidence="2">JCM 10088</strain>
    </source>
</reference>
<feature type="transmembrane region" description="Helical" evidence="1">
    <location>
        <begin position="30"/>
        <end position="55"/>
    </location>
</feature>
<evidence type="ECO:0000313" key="3">
    <source>
        <dbReference type="Proteomes" id="UP000610960"/>
    </source>
</evidence>
<feature type="transmembrane region" description="Helical" evidence="1">
    <location>
        <begin position="106"/>
        <end position="126"/>
    </location>
</feature>
<name>A0A830GS75_9CREN</name>
<comment type="caution">
    <text evidence="2">The sequence shown here is derived from an EMBL/GenBank/DDBJ whole genome shotgun (WGS) entry which is preliminary data.</text>
</comment>
<dbReference type="Proteomes" id="UP000610960">
    <property type="component" value="Unassembled WGS sequence"/>
</dbReference>
<gene>
    <name evidence="2" type="ORF">GCM10007981_03510</name>
</gene>
<feature type="transmembrane region" description="Helical" evidence="1">
    <location>
        <begin position="67"/>
        <end position="86"/>
    </location>
</feature>
<evidence type="ECO:0000313" key="2">
    <source>
        <dbReference type="EMBL" id="GGP19515.1"/>
    </source>
</evidence>
<evidence type="ECO:0000256" key="1">
    <source>
        <dbReference type="SAM" id="Phobius"/>
    </source>
</evidence>
<organism evidence="2 3">
    <name type="scientific">Thermocladium modestius</name>
    <dbReference type="NCBI Taxonomy" id="62609"/>
    <lineage>
        <taxon>Archaea</taxon>
        <taxon>Thermoproteota</taxon>
        <taxon>Thermoprotei</taxon>
        <taxon>Thermoproteales</taxon>
        <taxon>Thermoproteaceae</taxon>
        <taxon>Thermocladium</taxon>
    </lineage>
</organism>
<dbReference type="EMBL" id="BMNL01000001">
    <property type="protein sequence ID" value="GGP19515.1"/>
    <property type="molecule type" value="Genomic_DNA"/>
</dbReference>
<reference evidence="2" key="1">
    <citation type="journal article" date="2014" name="Int. J. Syst. Evol. Microbiol.">
        <title>Complete genome sequence of Corynebacterium casei LMG S-19264T (=DSM 44701T), isolated from a smear-ripened cheese.</title>
        <authorList>
            <consortium name="US DOE Joint Genome Institute (JGI-PGF)"/>
            <person name="Walter F."/>
            <person name="Albersmeier A."/>
            <person name="Kalinowski J."/>
            <person name="Ruckert C."/>
        </authorList>
    </citation>
    <scope>NUCLEOTIDE SEQUENCE</scope>
    <source>
        <strain evidence="2">JCM 10088</strain>
    </source>
</reference>
<feature type="transmembrane region" description="Helical" evidence="1">
    <location>
        <begin position="133"/>
        <end position="158"/>
    </location>
</feature>
<feature type="transmembrane region" description="Helical" evidence="1">
    <location>
        <begin position="164"/>
        <end position="184"/>
    </location>
</feature>